<dbReference type="EMBL" id="JWTA01000001">
    <property type="protein sequence ID" value="KIC65215.1"/>
    <property type="molecule type" value="Genomic_DNA"/>
</dbReference>
<dbReference type="STRING" id="363331.RM51_01830"/>
<evidence type="ECO:0008006" key="4">
    <source>
        <dbReference type="Google" id="ProtNLM"/>
    </source>
</evidence>
<dbReference type="Proteomes" id="UP000031167">
    <property type="component" value="Unassembled WGS sequence"/>
</dbReference>
<keyword evidence="3" id="KW-1185">Reference proteome</keyword>
<feature type="chain" id="PRO_5002085481" description="Rieske domain-containing protein" evidence="1">
    <location>
        <begin position="23"/>
        <end position="151"/>
    </location>
</feature>
<evidence type="ECO:0000313" key="3">
    <source>
        <dbReference type="Proteomes" id="UP000031167"/>
    </source>
</evidence>
<evidence type="ECO:0000256" key="1">
    <source>
        <dbReference type="SAM" id="SignalP"/>
    </source>
</evidence>
<accession>A0A0B4DLD4</accession>
<dbReference type="AlphaFoldDB" id="A0A0B4DLD4"/>
<organism evidence="2 3">
    <name type="scientific">Chryseobacterium taiwanense</name>
    <dbReference type="NCBI Taxonomy" id="363331"/>
    <lineage>
        <taxon>Bacteria</taxon>
        <taxon>Pseudomonadati</taxon>
        <taxon>Bacteroidota</taxon>
        <taxon>Flavobacteriia</taxon>
        <taxon>Flavobacteriales</taxon>
        <taxon>Weeksellaceae</taxon>
        <taxon>Chryseobacterium group</taxon>
        <taxon>Chryseobacterium</taxon>
    </lineage>
</organism>
<protein>
    <recommendedName>
        <fullName evidence="4">Rieske domain-containing protein</fullName>
    </recommendedName>
</protein>
<reference evidence="2 3" key="1">
    <citation type="submission" date="2014-12" db="EMBL/GenBank/DDBJ databases">
        <title>Genome sequencing of Chryseobacterium taiwanense TPW19.</title>
        <authorList>
            <person name="Tan P.W."/>
            <person name="Chan K.-G."/>
        </authorList>
    </citation>
    <scope>NUCLEOTIDE SEQUENCE [LARGE SCALE GENOMIC DNA]</scope>
    <source>
        <strain evidence="2 3">TPW19</strain>
    </source>
</reference>
<name>A0A0B4DLD4_9FLAO</name>
<keyword evidence="1" id="KW-0732">Signal</keyword>
<dbReference type="RefSeq" id="WP_039364475.1">
    <property type="nucleotide sequence ID" value="NZ_JWTA01000001.1"/>
</dbReference>
<gene>
    <name evidence="2" type="ORF">RM51_01830</name>
</gene>
<proteinExistence type="predicted"/>
<dbReference type="OrthoDB" id="1272144at2"/>
<comment type="caution">
    <text evidence="2">The sequence shown here is derived from an EMBL/GenBank/DDBJ whole genome shotgun (WGS) entry which is preliminary data.</text>
</comment>
<feature type="signal peptide" evidence="1">
    <location>
        <begin position="1"/>
        <end position="22"/>
    </location>
</feature>
<sequence>MKKTFSILFILKILIISNLSLNSCGRTQDTVSCFPSNPINVTLNLNLPAYYNLNNTGGWIYINEQQSGTRGLIAVRTSGSSFKIYDRNAPHLCPDTNTTLEVKDDISIICPKDDAKWILLTGQPANQITGLPPKTYTYNYDPSTNILNIYY</sequence>
<evidence type="ECO:0000313" key="2">
    <source>
        <dbReference type="EMBL" id="KIC65215.1"/>
    </source>
</evidence>